<dbReference type="AlphaFoldDB" id="A0A418MBB5"/>
<keyword evidence="2" id="KW-1185">Reference proteome</keyword>
<gene>
    <name evidence="1" type="ORF">DYU11_11730</name>
</gene>
<name>A0A418MBB5_9BACT</name>
<proteinExistence type="predicted"/>
<organism evidence="1 2">
    <name type="scientific">Fibrisoma montanum</name>
    <dbReference type="NCBI Taxonomy" id="2305895"/>
    <lineage>
        <taxon>Bacteria</taxon>
        <taxon>Pseudomonadati</taxon>
        <taxon>Bacteroidota</taxon>
        <taxon>Cytophagia</taxon>
        <taxon>Cytophagales</taxon>
        <taxon>Spirosomataceae</taxon>
        <taxon>Fibrisoma</taxon>
    </lineage>
</organism>
<protein>
    <submittedName>
        <fullName evidence="1">Uncharacterized protein</fullName>
    </submittedName>
</protein>
<dbReference type="EMBL" id="QXED01000003">
    <property type="protein sequence ID" value="RIV23644.1"/>
    <property type="molecule type" value="Genomic_DNA"/>
</dbReference>
<accession>A0A418MBB5</accession>
<reference evidence="1 2" key="1">
    <citation type="submission" date="2018-08" db="EMBL/GenBank/DDBJ databases">
        <title>Fibrisoma montanum sp. nov., isolated from Danxia mountain soil.</title>
        <authorList>
            <person name="Huang Y."/>
        </authorList>
    </citation>
    <scope>NUCLEOTIDE SEQUENCE [LARGE SCALE GENOMIC DNA]</scope>
    <source>
        <strain evidence="1 2">HYT19</strain>
    </source>
</reference>
<sequence length="155" mass="16600">MPSVIKLQHLTDLSKSDLAIMAAATVEYAVEGGHDTLALLGLATKLELYAAEVKKQAKTAALNELATYGKGGVAKAGVKLQLAEVGVSYDYTHDPVWQSRNADVTAAKSLLKDWEELLKKIPHGGMVISDPDTGEEYTAHPLLRTAEESIKASIL</sequence>
<evidence type="ECO:0000313" key="2">
    <source>
        <dbReference type="Proteomes" id="UP000283523"/>
    </source>
</evidence>
<comment type="caution">
    <text evidence="1">The sequence shown here is derived from an EMBL/GenBank/DDBJ whole genome shotgun (WGS) entry which is preliminary data.</text>
</comment>
<dbReference type="Proteomes" id="UP000283523">
    <property type="component" value="Unassembled WGS sequence"/>
</dbReference>
<evidence type="ECO:0000313" key="1">
    <source>
        <dbReference type="EMBL" id="RIV23644.1"/>
    </source>
</evidence>